<name>A0A2K8KJA2_9MOLU</name>
<comment type="subcellular location">
    <subcellularLocation>
        <location evidence="1 9">Cell membrane</location>
        <topology evidence="1 9">Multi-pass membrane protein</topology>
    </subcellularLocation>
</comment>
<protein>
    <submittedName>
        <fullName evidence="11">Arabinogalactan oligomer / maltooligosaccharide transport system permease protein</fullName>
    </submittedName>
</protein>
<evidence type="ECO:0000256" key="8">
    <source>
        <dbReference type="ARBA" id="ARBA00023136"/>
    </source>
</evidence>
<dbReference type="Proteomes" id="UP000231179">
    <property type="component" value="Chromosome"/>
</dbReference>
<evidence type="ECO:0000256" key="4">
    <source>
        <dbReference type="ARBA" id="ARBA00022475"/>
    </source>
</evidence>
<dbReference type="GO" id="GO:0015423">
    <property type="term" value="F:ABC-type maltose transporter activity"/>
    <property type="evidence" value="ECO:0007669"/>
    <property type="project" value="TreeGrafter"/>
</dbReference>
<gene>
    <name evidence="11" type="primary">ganQ</name>
    <name evidence="11" type="ORF">SCLAR_v1c00540</name>
</gene>
<evidence type="ECO:0000259" key="10">
    <source>
        <dbReference type="PROSITE" id="PS50928"/>
    </source>
</evidence>
<dbReference type="SUPFAM" id="SSF161098">
    <property type="entry name" value="MetI-like"/>
    <property type="match status" value="1"/>
</dbReference>
<dbReference type="InterPro" id="IPR035906">
    <property type="entry name" value="MetI-like_sf"/>
</dbReference>
<evidence type="ECO:0000256" key="5">
    <source>
        <dbReference type="ARBA" id="ARBA00022597"/>
    </source>
</evidence>
<evidence type="ECO:0000256" key="7">
    <source>
        <dbReference type="ARBA" id="ARBA00022989"/>
    </source>
</evidence>
<dbReference type="InterPro" id="IPR050901">
    <property type="entry name" value="BP-dep_ABC_trans_perm"/>
</dbReference>
<dbReference type="CDD" id="cd06261">
    <property type="entry name" value="TM_PBP2"/>
    <property type="match status" value="1"/>
</dbReference>
<keyword evidence="6 9" id="KW-0812">Transmembrane</keyword>
<dbReference type="PANTHER" id="PTHR32243:SF50">
    <property type="entry name" value="MALTOSE_MALTODEXTRIN TRANSPORT SYSTEM PERMEASE PROTEIN MALG"/>
    <property type="match status" value="1"/>
</dbReference>
<evidence type="ECO:0000313" key="11">
    <source>
        <dbReference type="EMBL" id="ATX70389.1"/>
    </source>
</evidence>
<dbReference type="Gene3D" id="1.10.3720.10">
    <property type="entry name" value="MetI-like"/>
    <property type="match status" value="1"/>
</dbReference>
<dbReference type="PROSITE" id="PS50928">
    <property type="entry name" value="ABC_TM1"/>
    <property type="match status" value="1"/>
</dbReference>
<organism evidence="11 12">
    <name type="scientific">Spiroplasma clarkii</name>
    <dbReference type="NCBI Taxonomy" id="2139"/>
    <lineage>
        <taxon>Bacteria</taxon>
        <taxon>Bacillati</taxon>
        <taxon>Mycoplasmatota</taxon>
        <taxon>Mollicutes</taxon>
        <taxon>Entomoplasmatales</taxon>
        <taxon>Spiroplasmataceae</taxon>
        <taxon>Spiroplasma</taxon>
    </lineage>
</organism>
<feature type="transmembrane region" description="Helical" evidence="9">
    <location>
        <begin position="626"/>
        <end position="652"/>
    </location>
</feature>
<keyword evidence="3 9" id="KW-0813">Transport</keyword>
<keyword evidence="4" id="KW-1003">Cell membrane</keyword>
<feature type="transmembrane region" description="Helical" evidence="9">
    <location>
        <begin position="553"/>
        <end position="578"/>
    </location>
</feature>
<keyword evidence="8 9" id="KW-0472">Membrane</keyword>
<keyword evidence="12" id="KW-1185">Reference proteome</keyword>
<proteinExistence type="inferred from homology"/>
<dbReference type="EMBL" id="CP024870">
    <property type="protein sequence ID" value="ATX70389.1"/>
    <property type="molecule type" value="Genomic_DNA"/>
</dbReference>
<dbReference type="RefSeq" id="WP_211277553.1">
    <property type="nucleotide sequence ID" value="NZ_CP024870.1"/>
</dbReference>
<dbReference type="InterPro" id="IPR000515">
    <property type="entry name" value="MetI-like"/>
</dbReference>
<evidence type="ECO:0000256" key="6">
    <source>
        <dbReference type="ARBA" id="ARBA00022692"/>
    </source>
</evidence>
<reference evidence="11 12" key="1">
    <citation type="submission" date="2017-11" db="EMBL/GenBank/DDBJ databases">
        <title>Complete genome sequence of Spiroplasma clarkii CN-5 (DSM 19994).</title>
        <authorList>
            <person name="Tsai Y.-M."/>
            <person name="Chang A."/>
            <person name="Lo W.-S."/>
            <person name="Kuo C.-H."/>
        </authorList>
    </citation>
    <scope>NUCLEOTIDE SEQUENCE [LARGE SCALE GENOMIC DNA]</scope>
    <source>
        <strain evidence="11 12">CN-5</strain>
    </source>
</reference>
<dbReference type="GO" id="GO:0042956">
    <property type="term" value="P:maltodextrin transmembrane transport"/>
    <property type="evidence" value="ECO:0007669"/>
    <property type="project" value="TreeGrafter"/>
</dbReference>
<evidence type="ECO:0000256" key="9">
    <source>
        <dbReference type="RuleBase" id="RU363032"/>
    </source>
</evidence>
<dbReference type="AlphaFoldDB" id="A0A2K8KJA2"/>
<keyword evidence="7 9" id="KW-1133">Transmembrane helix</keyword>
<evidence type="ECO:0000256" key="1">
    <source>
        <dbReference type="ARBA" id="ARBA00004651"/>
    </source>
</evidence>
<evidence type="ECO:0000256" key="3">
    <source>
        <dbReference type="ARBA" id="ARBA00022448"/>
    </source>
</evidence>
<comment type="similarity">
    <text evidence="2">Belongs to the binding-protein-dependent transport system permease family. MalFG subfamily.</text>
</comment>
<dbReference type="GO" id="GO:0005886">
    <property type="term" value="C:plasma membrane"/>
    <property type="evidence" value="ECO:0007669"/>
    <property type="project" value="UniProtKB-SubCell"/>
</dbReference>
<feature type="transmembrane region" description="Helical" evidence="9">
    <location>
        <begin position="692"/>
        <end position="716"/>
    </location>
</feature>
<feature type="transmembrane region" description="Helical" evidence="9">
    <location>
        <begin position="664"/>
        <end position="686"/>
    </location>
</feature>
<dbReference type="PANTHER" id="PTHR32243">
    <property type="entry name" value="MALTOSE TRANSPORT SYSTEM PERMEASE-RELATED"/>
    <property type="match status" value="1"/>
</dbReference>
<accession>A0A2K8KJA2</accession>
<evidence type="ECO:0000313" key="12">
    <source>
        <dbReference type="Proteomes" id="UP000231179"/>
    </source>
</evidence>
<evidence type="ECO:0000256" key="2">
    <source>
        <dbReference type="ARBA" id="ARBA00009047"/>
    </source>
</evidence>
<sequence>MEQAKLNTKQNIVELSFSDLLKPNKKYDLKNFKANGSWATVHQYFVNDETIVATSKQKIYKKFLENNHDFGAVLDIFAMYSSDQNLSKEFCLNLIANAFSKFDDKLKLDISITNELLYNIAAKNSSPENLTKITEYQKSKSEFDLKYFEFKNLANYEFIYQWNRINAVINVYFDLIGQKKLGSAIAKLFLIAYESKKELHDFISSSLIASENLSEDFTFNQANELLKNIYQELEFQNCEETKVKDIFKNLLSIIPNYQIEVKKTNFFKNILSSKKSGEKFKLYASDEILSEIGKDLKIISNKLKTADKSFNHASELNVSNLKFNVSSNELSCAKAILINTDKIDYLTALSETYFKSKKISFNKYKNYLTIIKLATLAYGYSQKNLKTNLKHDAARKLFEYLMLKQASLKDEKLVEKLNAVLQNKNFKDDFIVKNLPQEYEHLDKINSLINVVKFIFTEMKLNTKIIVETMRYYTLKNELWAFESNKKCKSIFSYETITISEASKWQNNLISEIESEFKNEKSSIYVRYIRFMTETYGKLYLSDKPPMTTSQKIGLGVIYLILALWVLIIAMPILQVLIQAFNWYSSNASTGTPDQVGSLGVFDFANFKFSGANFGYLFDETRFQNWLINSIVIAVISMVLMVSIVALIGYAFSRFRFKGKKIGLMTVMLIQMIPTISSFVAFYIMLQILNELIGVTGQVMLILIYTGGGIPGNVFVLKGYMDNISMDIDEAAKIDGCGNWTIFTRIIVPLAKPMLSVIALWSFIGPFGDVLLPQVLLADIGQYTMATGLRTLLSSGTVQAQGAFAAGSLIVAVPISALFLGLQKNITGGLSAAGVKG</sequence>
<dbReference type="Pfam" id="PF00528">
    <property type="entry name" value="BPD_transp_1"/>
    <property type="match status" value="1"/>
</dbReference>
<feature type="transmembrane region" description="Helical" evidence="9">
    <location>
        <begin position="798"/>
        <end position="822"/>
    </location>
</feature>
<feature type="domain" description="ABC transmembrane type-1" evidence="10">
    <location>
        <begin position="627"/>
        <end position="822"/>
    </location>
</feature>
<keyword evidence="5" id="KW-0762">Sugar transport</keyword>